<dbReference type="EMBL" id="BMMS01000018">
    <property type="protein sequence ID" value="GGO92254.1"/>
    <property type="molecule type" value="Genomic_DNA"/>
</dbReference>
<dbReference type="Pfam" id="PF13424">
    <property type="entry name" value="TPR_12"/>
    <property type="match status" value="1"/>
</dbReference>
<dbReference type="SMART" id="SM00862">
    <property type="entry name" value="Trans_reg_C"/>
    <property type="match status" value="1"/>
</dbReference>
<dbReference type="Gene3D" id="3.40.50.300">
    <property type="entry name" value="P-loop containing nucleotide triphosphate hydrolases"/>
    <property type="match status" value="1"/>
</dbReference>
<evidence type="ECO:0000256" key="5">
    <source>
        <dbReference type="ARBA" id="ARBA00023163"/>
    </source>
</evidence>
<dbReference type="CDD" id="cd15831">
    <property type="entry name" value="BTAD"/>
    <property type="match status" value="1"/>
</dbReference>
<dbReference type="Pfam" id="PF03704">
    <property type="entry name" value="BTAD"/>
    <property type="match status" value="1"/>
</dbReference>
<keyword evidence="6" id="KW-0802">TPR repeat</keyword>
<dbReference type="PANTHER" id="PTHR35807">
    <property type="entry name" value="TRANSCRIPTIONAL REGULATOR REDD-RELATED"/>
    <property type="match status" value="1"/>
</dbReference>
<dbReference type="InterPro" id="IPR001867">
    <property type="entry name" value="OmpR/PhoB-type_DNA-bd"/>
</dbReference>
<feature type="repeat" description="TPR" evidence="6">
    <location>
        <begin position="827"/>
        <end position="860"/>
    </location>
</feature>
<dbReference type="Pfam" id="PF13191">
    <property type="entry name" value="AAA_16"/>
    <property type="match status" value="1"/>
</dbReference>
<dbReference type="Pfam" id="PF00486">
    <property type="entry name" value="Trans_reg_C"/>
    <property type="match status" value="1"/>
</dbReference>
<dbReference type="PANTHER" id="PTHR35807:SF1">
    <property type="entry name" value="TRANSCRIPTIONAL REGULATOR REDD"/>
    <property type="match status" value="1"/>
</dbReference>
<dbReference type="GO" id="GO:0000160">
    <property type="term" value="P:phosphorelay signal transduction system"/>
    <property type="evidence" value="ECO:0007669"/>
    <property type="project" value="UniProtKB-KW"/>
</dbReference>
<dbReference type="InterPro" id="IPR019734">
    <property type="entry name" value="TPR_rpt"/>
</dbReference>
<dbReference type="InterPro" id="IPR027417">
    <property type="entry name" value="P-loop_NTPase"/>
</dbReference>
<dbReference type="InterPro" id="IPR005158">
    <property type="entry name" value="BTAD"/>
</dbReference>
<keyword evidence="4 7" id="KW-0238">DNA-binding</keyword>
<dbReference type="GO" id="GO:0043531">
    <property type="term" value="F:ADP binding"/>
    <property type="evidence" value="ECO:0007669"/>
    <property type="project" value="InterPro"/>
</dbReference>
<evidence type="ECO:0000313" key="10">
    <source>
        <dbReference type="EMBL" id="GGO92254.1"/>
    </source>
</evidence>
<dbReference type="SMART" id="SM01043">
    <property type="entry name" value="BTAD"/>
    <property type="match status" value="1"/>
</dbReference>
<dbReference type="SMART" id="SM00028">
    <property type="entry name" value="TPR"/>
    <property type="match status" value="4"/>
</dbReference>
<dbReference type="InterPro" id="IPR036388">
    <property type="entry name" value="WH-like_DNA-bd_sf"/>
</dbReference>
<dbReference type="Gene3D" id="1.25.40.10">
    <property type="entry name" value="Tetratricopeptide repeat domain"/>
    <property type="match status" value="2"/>
</dbReference>
<sequence length="1006" mass="109168">MGAVVEFRLLGPLEILVNGESAPLRAGKLRALLAALLLRPGQSVSVDELIDSLWGETPPAQARVTLHTYVLRLRRALGEAAELLRTTSNGYLVDATPRTLDTARFQELLERAREHSGDPAAEAESLRQALELWRGSALADVPGETLHREEVPRLLEHRLRAWERRIDLDLRLGRHADVLPELTALTAEYPLRERFWGQLMLALYRAGRQAEALDAYRKVKAVLSDELGLDPGAELQRLHRDLLTGDISGTSPGPVSGRPRTGGRGEAHARGQQGPEDGREQGRAEPALWTVQCQLPPDLADFVGRESDREVAEDLLERGSRAGVPDILVISGPPGVGKTALAVRLAHRLRERFPDGQWYAPLDGAQGNPRDPADVLADLLLAAGVEAGAIPDGLQQRASALRARLADRRVLVLLDDAADTAQVRPLLPGRPGSAVLVTSRRRLGTLDGVKALPLAPFTPDESARLLERLVGAERVAEEPAATEELTRTLGGLPLALRITGARLAARPNWTLTRFAGRLHDEQRRLDELAFGDLAVRASLELSYTALGARARTAFRRLGLIGAHDVAAWTLGVLTDGTDGEELVEELLEAGLLIPTGVDDCGEPRYRLHDLLAVYARELTVLTPDQETSDALQRLLSTLVSLTDSCWARLPRPADGLPPEPHEAPTALPASEAARLTADPLAWLLAERAVIVDAVEWATRKGHYADAAALAHRAFMILDVYIGRRRVEQLWVRVRDAAREAGDDRVAWNAEERRCGQLIARGHVADAAAGLRECVTAFDRLGIRARLVHALDALASCLMEQDAPHEALAFARRALDLARNDGDMKLQAGALRELGAVMEHLDRYQESIDLFEQAVAITARIGAEGDMGNILGRMARAAMDHGDLPRAREAAGRALAIVSRTKDPYGAAWLTALSGRMAAAEDRHEEAVVLARDARQRFGDLSDGRGEHLAALTEATSLLALDRRDEALPLLATSDAVLTRLGATRLRDQARAALAAATRGADPRVAT</sequence>
<dbReference type="InterPro" id="IPR041664">
    <property type="entry name" value="AAA_16"/>
</dbReference>
<evidence type="ECO:0000256" key="1">
    <source>
        <dbReference type="ARBA" id="ARBA00005820"/>
    </source>
</evidence>
<dbReference type="SUPFAM" id="SSF48452">
    <property type="entry name" value="TPR-like"/>
    <property type="match status" value="2"/>
</dbReference>
<feature type="DNA-binding region" description="OmpR/PhoB-type" evidence="7">
    <location>
        <begin position="1"/>
        <end position="95"/>
    </location>
</feature>
<comment type="caution">
    <text evidence="10">The sequence shown here is derived from an EMBL/GenBank/DDBJ whole genome shotgun (WGS) entry which is preliminary data.</text>
</comment>
<gene>
    <name evidence="10" type="ORF">GCM10012280_42010</name>
</gene>
<dbReference type="GO" id="GO:0003677">
    <property type="term" value="F:DNA binding"/>
    <property type="evidence" value="ECO:0007669"/>
    <property type="project" value="UniProtKB-UniRule"/>
</dbReference>
<keyword evidence="3" id="KW-0805">Transcription regulation</keyword>
<dbReference type="AlphaFoldDB" id="A0A918E064"/>
<dbReference type="PRINTS" id="PR00364">
    <property type="entry name" value="DISEASERSIST"/>
</dbReference>
<reference evidence="10" key="2">
    <citation type="submission" date="2020-09" db="EMBL/GenBank/DDBJ databases">
        <authorList>
            <person name="Sun Q."/>
            <person name="Zhou Y."/>
        </authorList>
    </citation>
    <scope>NUCLEOTIDE SEQUENCE</scope>
    <source>
        <strain evidence="10">CGMCC 4.7201</strain>
    </source>
</reference>
<evidence type="ECO:0000259" key="9">
    <source>
        <dbReference type="PROSITE" id="PS51755"/>
    </source>
</evidence>
<dbReference type="Gene3D" id="1.10.10.10">
    <property type="entry name" value="Winged helix-like DNA-binding domain superfamily/Winged helix DNA-binding domain"/>
    <property type="match status" value="1"/>
</dbReference>
<dbReference type="SUPFAM" id="SSF46894">
    <property type="entry name" value="C-terminal effector domain of the bipartite response regulators"/>
    <property type="match status" value="1"/>
</dbReference>
<evidence type="ECO:0000256" key="2">
    <source>
        <dbReference type="ARBA" id="ARBA00023012"/>
    </source>
</evidence>
<feature type="domain" description="OmpR/PhoB-type" evidence="9">
    <location>
        <begin position="1"/>
        <end position="95"/>
    </location>
</feature>
<evidence type="ECO:0000256" key="3">
    <source>
        <dbReference type="ARBA" id="ARBA00023015"/>
    </source>
</evidence>
<dbReference type="PROSITE" id="PS50005">
    <property type="entry name" value="TPR"/>
    <property type="match status" value="1"/>
</dbReference>
<dbReference type="SUPFAM" id="SSF52540">
    <property type="entry name" value="P-loop containing nucleoside triphosphate hydrolases"/>
    <property type="match status" value="1"/>
</dbReference>
<dbReference type="InterPro" id="IPR011990">
    <property type="entry name" value="TPR-like_helical_dom_sf"/>
</dbReference>
<evidence type="ECO:0000313" key="11">
    <source>
        <dbReference type="Proteomes" id="UP000641932"/>
    </source>
</evidence>
<dbReference type="PROSITE" id="PS51755">
    <property type="entry name" value="OMPR_PHOB"/>
    <property type="match status" value="1"/>
</dbReference>
<organism evidence="10 11">
    <name type="scientific">Wenjunlia tyrosinilytica</name>
    <dbReference type="NCBI Taxonomy" id="1544741"/>
    <lineage>
        <taxon>Bacteria</taxon>
        <taxon>Bacillati</taxon>
        <taxon>Actinomycetota</taxon>
        <taxon>Actinomycetes</taxon>
        <taxon>Kitasatosporales</taxon>
        <taxon>Streptomycetaceae</taxon>
        <taxon>Wenjunlia</taxon>
    </lineage>
</organism>
<protein>
    <submittedName>
        <fullName evidence="10">SARP family transcriptional regulator</fullName>
    </submittedName>
</protein>
<accession>A0A918E064</accession>
<dbReference type="RefSeq" id="WP_189133302.1">
    <property type="nucleotide sequence ID" value="NZ_BMMS01000018.1"/>
</dbReference>
<dbReference type="InterPro" id="IPR003593">
    <property type="entry name" value="AAA+_ATPase"/>
</dbReference>
<dbReference type="Proteomes" id="UP000641932">
    <property type="component" value="Unassembled WGS sequence"/>
</dbReference>
<evidence type="ECO:0000256" key="7">
    <source>
        <dbReference type="PROSITE-ProRule" id="PRU01091"/>
    </source>
</evidence>
<evidence type="ECO:0000256" key="8">
    <source>
        <dbReference type="SAM" id="MobiDB-lite"/>
    </source>
</evidence>
<name>A0A918E064_9ACTN</name>
<keyword evidence="11" id="KW-1185">Reference proteome</keyword>
<dbReference type="InterPro" id="IPR051677">
    <property type="entry name" value="AfsR-DnrI-RedD_regulator"/>
</dbReference>
<evidence type="ECO:0000256" key="6">
    <source>
        <dbReference type="PROSITE-ProRule" id="PRU00339"/>
    </source>
</evidence>
<keyword evidence="5" id="KW-0804">Transcription</keyword>
<dbReference type="InterPro" id="IPR016032">
    <property type="entry name" value="Sig_transdc_resp-reg_C-effctor"/>
</dbReference>
<keyword evidence="2" id="KW-0902">Two-component regulatory system</keyword>
<comment type="similarity">
    <text evidence="1">Belongs to the AfsR/DnrI/RedD regulatory family.</text>
</comment>
<dbReference type="GO" id="GO:0006355">
    <property type="term" value="P:regulation of DNA-templated transcription"/>
    <property type="evidence" value="ECO:0007669"/>
    <property type="project" value="InterPro"/>
</dbReference>
<proteinExistence type="inferred from homology"/>
<evidence type="ECO:0000256" key="4">
    <source>
        <dbReference type="ARBA" id="ARBA00023125"/>
    </source>
</evidence>
<feature type="region of interest" description="Disordered" evidence="8">
    <location>
        <begin position="243"/>
        <end position="283"/>
    </location>
</feature>
<reference evidence="10" key="1">
    <citation type="journal article" date="2014" name="Int. J. Syst. Evol. Microbiol.">
        <title>Complete genome sequence of Corynebacterium casei LMG S-19264T (=DSM 44701T), isolated from a smear-ripened cheese.</title>
        <authorList>
            <consortium name="US DOE Joint Genome Institute (JGI-PGF)"/>
            <person name="Walter F."/>
            <person name="Albersmeier A."/>
            <person name="Kalinowski J."/>
            <person name="Ruckert C."/>
        </authorList>
    </citation>
    <scope>NUCLEOTIDE SEQUENCE</scope>
    <source>
        <strain evidence="10">CGMCC 4.7201</strain>
    </source>
</reference>
<dbReference type="SMART" id="SM00382">
    <property type="entry name" value="AAA"/>
    <property type="match status" value="1"/>
</dbReference>